<organism evidence="3 4">
    <name type="scientific">Flammeovirga aprica JL-4</name>
    <dbReference type="NCBI Taxonomy" id="694437"/>
    <lineage>
        <taxon>Bacteria</taxon>
        <taxon>Pseudomonadati</taxon>
        <taxon>Bacteroidota</taxon>
        <taxon>Cytophagia</taxon>
        <taxon>Cytophagales</taxon>
        <taxon>Flammeovirgaceae</taxon>
        <taxon>Flammeovirga</taxon>
    </lineage>
</organism>
<proteinExistence type="predicted"/>
<dbReference type="RefSeq" id="WP_169657944.1">
    <property type="nucleotide sequence ID" value="NZ_JABANE010000046.1"/>
</dbReference>
<feature type="domain" description="Secretion system C-terminal sorting" evidence="2">
    <location>
        <begin position="1438"/>
        <end position="1504"/>
    </location>
</feature>
<dbReference type="PANTHER" id="PTHR48060">
    <property type="entry name" value="DNA DAMAGE-REPAIR/TOLERATION PROTEIN DRT100"/>
    <property type="match status" value="1"/>
</dbReference>
<comment type="caution">
    <text evidence="3">The sequence shown here is derived from an EMBL/GenBank/DDBJ whole genome shotgun (WGS) entry which is preliminary data.</text>
</comment>
<dbReference type="InterPro" id="IPR032675">
    <property type="entry name" value="LRR_dom_sf"/>
</dbReference>
<dbReference type="Proteomes" id="UP000576082">
    <property type="component" value="Unassembled WGS sequence"/>
</dbReference>
<keyword evidence="4" id="KW-1185">Reference proteome</keyword>
<dbReference type="InterPro" id="IPR026444">
    <property type="entry name" value="Secre_tail"/>
</dbReference>
<accession>A0A7X9RVU5</accession>
<keyword evidence="1" id="KW-0732">Signal</keyword>
<evidence type="ECO:0000313" key="4">
    <source>
        <dbReference type="Proteomes" id="UP000576082"/>
    </source>
</evidence>
<dbReference type="GO" id="GO:0030313">
    <property type="term" value="C:cell envelope"/>
    <property type="evidence" value="ECO:0007669"/>
    <property type="project" value="UniProtKB-SubCell"/>
</dbReference>
<dbReference type="Gene3D" id="2.60.40.10">
    <property type="entry name" value="Immunoglobulins"/>
    <property type="match status" value="1"/>
</dbReference>
<dbReference type="InterPro" id="IPR053211">
    <property type="entry name" value="DNA_repair-toleration"/>
</dbReference>
<reference evidence="3 4" key="1">
    <citation type="submission" date="2020-04" db="EMBL/GenBank/DDBJ databases">
        <title>Flammeovirga sp. SR4, a novel species isolated from seawater.</title>
        <authorList>
            <person name="Wang X."/>
        </authorList>
    </citation>
    <scope>NUCLEOTIDE SEQUENCE [LARGE SCALE GENOMIC DNA]</scope>
    <source>
        <strain evidence="3 4">ATCC 23126</strain>
    </source>
</reference>
<evidence type="ECO:0000313" key="3">
    <source>
        <dbReference type="EMBL" id="NME69677.1"/>
    </source>
</evidence>
<evidence type="ECO:0000256" key="1">
    <source>
        <dbReference type="ARBA" id="ARBA00022729"/>
    </source>
</evidence>
<dbReference type="NCBIfam" id="TIGR04183">
    <property type="entry name" value="Por_Secre_tail"/>
    <property type="match status" value="1"/>
</dbReference>
<gene>
    <name evidence="3" type="ORF">HHU12_17005</name>
</gene>
<sequence length="1508" mass="165245">MKKNLLILTVFTLFNQLIYAQDKTGDYWTMVALYLNPANSEAQSAFDAYRNENKGLPESVVKSGWEEFSEIYTPEQIFNAEGEVLPADQLPDVSDFIDTYDFVGKLGLGNATSGEDEDQRITKFELATFSLPSKSIKQLPTNIGNLTELITFTLKNHGGISILPESFATLTKLQTIDLKGNSFEYFPSQISRTTFSESTIKDPDNGMSGLNVLNLETQSPRMKNIPSAIFNSEGMYIKGAIYLSKNAFSYGELNKFLFLTEKSTRVRGIGAQELEEEVHFYGDISGGMTYTIPDRHHVEGTEYKWLSLPASATADGRSITISETGEYVCQTRNLELTRILSQDPDLTAGVNIPFTITIKSIASSTEVDLLLELSDANPGKFNWSTSIPLEDWEGVTFDEGNKVVALNLAGKGLTQLPDLSALTSLSALDITNNSLPFTEVLKIKALIDNPSTSVSYSKQNITLGVAKAINLELPAVLAVENKDVVAGNTYQWKKEENVIAEATNETLKIIDAGAYSLVISHTDLPELTFTSELITVTKVLSADETVLLTLANANDGKLNWSDALVVTKWEGVSVDDQNKVTAVNVAGKDLMQLTDLNLLADLTSLNVSDNKLNFEELRKVKTLMDDQNMTVKYLNQNIAVGEEKSEVVIFPYTINIVGLETLGGDTYQWFKNQEAIEGATASTYEASKEGVYEVEVSNASIANLSFTSEKITLSDKFKETKEILLALKTANSSDLNWDNALPLVQWEGIALENSEIRSLDVSGKELTKLTDLSLLTSLTSLNISNNKLSFGEILTVKDMIDAPEVTVNYTGQMIKVGEEKTVDLELPATISVEDIAVVGGNTYQWIKVEEAIEDETNETLSISEAGVYSLMISHSDLPDLSFTSEKITVTKVLSEDETVLLALANANSDQLDWRDEIVVTQWEGVVINDLNKVTAVDVSGKALLELTDLSNLSALASLNLSNNQFNFAEILKVKSFIDNANVTVDYTAQNITLGEAQTVSTQLPYTISINDISSLEGNSYQWYKDEAIIDGANSTTYDATEEGVFTVKVAHTDLPELSFTSAGVTVVDKVKPIQSVLLALSDANSGQLNWDAQTSISTWEGVTMSETADLIALDLQGKGLTQLTDLSELTTLVTIDISKNKLNFAEILKVKSFIDNANVTVDYTAQNISFGEEQTLPVQLPYTIMVADMASLGGNSYQWYKGSEKIEGARASTYEAIEEGVYTVKVMHSDLSDLSFTSLSVTVIDKVKPVKDALLVLSLANPGQLIWDAEKALSTWEGVTMNADNDLTALDLQGKGLTIMTDLTKLSALTSLDISNNELNFTEILKVKPLIDDTNIAVNYTSQNIVLGETESKEVKLPYTISVSDIDQLGGDTFQWYKGDEMIEGANATTYEVTEEGTYTITVNHSQIIDFEVTSAPITIKEDEVLAVDVLEALEVNVYPNPAQNYINLDLKQPVTALTISIFDVNGKLLLNTIYNNNAIDISSLPKGVNILKINYNGFSKSFKVIKN</sequence>
<dbReference type="InterPro" id="IPR013783">
    <property type="entry name" value="Ig-like_fold"/>
</dbReference>
<dbReference type="Gene3D" id="3.80.10.10">
    <property type="entry name" value="Ribonuclease Inhibitor"/>
    <property type="match status" value="6"/>
</dbReference>
<dbReference type="SUPFAM" id="SSF52058">
    <property type="entry name" value="L domain-like"/>
    <property type="match status" value="1"/>
</dbReference>
<dbReference type="Pfam" id="PF18962">
    <property type="entry name" value="Por_Secre_tail"/>
    <property type="match status" value="1"/>
</dbReference>
<dbReference type="EMBL" id="JABANE010000046">
    <property type="protein sequence ID" value="NME69677.1"/>
    <property type="molecule type" value="Genomic_DNA"/>
</dbReference>
<evidence type="ECO:0000259" key="2">
    <source>
        <dbReference type="Pfam" id="PF18962"/>
    </source>
</evidence>
<dbReference type="PANTHER" id="PTHR48060:SF21">
    <property type="entry name" value="L DOMAIN-LIKE PROTEIN"/>
    <property type="match status" value="1"/>
</dbReference>
<name>A0A7X9RVU5_9BACT</name>
<protein>
    <submittedName>
        <fullName evidence="3">T9SS type A sorting domain-containing protein</fullName>
    </submittedName>
</protein>